<keyword evidence="1" id="KW-1133">Transmembrane helix</keyword>
<feature type="transmembrane region" description="Helical" evidence="1">
    <location>
        <begin position="111"/>
        <end position="129"/>
    </location>
</feature>
<keyword evidence="1 2" id="KW-0812">Transmembrane</keyword>
<keyword evidence="1" id="KW-0472">Membrane</keyword>
<feature type="transmembrane region" description="Helical" evidence="1">
    <location>
        <begin position="141"/>
        <end position="157"/>
    </location>
</feature>
<proteinExistence type="predicted"/>
<keyword evidence="4" id="KW-1185">Reference proteome</keyword>
<dbReference type="HOGENOM" id="CLU_107338_0_0_1"/>
<dbReference type="AlphaFoldDB" id="A0A072TM59"/>
<sequence>MVVKGMEDEVIPLLEEYKPVTNTSDCEKGMKDGFVEMKESDAVHTTSIVAKSRRNAGIITKSRRKAGIAAWRRNKTSIVAVVSTILCLLLAIFPMLKISSDGRNFMAKYENIIMVILVPLVFFIQLRQLYISSIPPVDNRIFGILFILLLSTAISVIEVGFFSWTAASIILIASAIVFAPLVRDNWEFISTEDIVFSKGIQKFISVICFLSIVYTIKSIAYYVYV</sequence>
<protein>
    <submittedName>
        <fullName evidence="2">Transmembrane protein, putative</fullName>
    </submittedName>
</protein>
<reference evidence="2 4" key="1">
    <citation type="journal article" date="2011" name="Nature">
        <title>The Medicago genome provides insight into the evolution of rhizobial symbioses.</title>
        <authorList>
            <person name="Young N.D."/>
            <person name="Debelle F."/>
            <person name="Oldroyd G.E."/>
            <person name="Geurts R."/>
            <person name="Cannon S.B."/>
            <person name="Udvardi M.K."/>
            <person name="Benedito V.A."/>
            <person name="Mayer K.F."/>
            <person name="Gouzy J."/>
            <person name="Schoof H."/>
            <person name="Van de Peer Y."/>
            <person name="Proost S."/>
            <person name="Cook D.R."/>
            <person name="Meyers B.C."/>
            <person name="Spannagl M."/>
            <person name="Cheung F."/>
            <person name="De Mita S."/>
            <person name="Krishnakumar V."/>
            <person name="Gundlach H."/>
            <person name="Zhou S."/>
            <person name="Mudge J."/>
            <person name="Bharti A.K."/>
            <person name="Murray J.D."/>
            <person name="Naoumkina M.A."/>
            <person name="Rosen B."/>
            <person name="Silverstein K.A."/>
            <person name="Tang H."/>
            <person name="Rombauts S."/>
            <person name="Zhao P.X."/>
            <person name="Zhou P."/>
            <person name="Barbe V."/>
            <person name="Bardou P."/>
            <person name="Bechner M."/>
            <person name="Bellec A."/>
            <person name="Berger A."/>
            <person name="Berges H."/>
            <person name="Bidwell S."/>
            <person name="Bisseling T."/>
            <person name="Choisne N."/>
            <person name="Couloux A."/>
            <person name="Denny R."/>
            <person name="Deshpande S."/>
            <person name="Dai X."/>
            <person name="Doyle J.J."/>
            <person name="Dudez A.M."/>
            <person name="Farmer A.D."/>
            <person name="Fouteau S."/>
            <person name="Franken C."/>
            <person name="Gibelin C."/>
            <person name="Gish J."/>
            <person name="Goldstein S."/>
            <person name="Gonzalez A.J."/>
            <person name="Green P.J."/>
            <person name="Hallab A."/>
            <person name="Hartog M."/>
            <person name="Hua A."/>
            <person name="Humphray S.J."/>
            <person name="Jeong D.H."/>
            <person name="Jing Y."/>
            <person name="Jocker A."/>
            <person name="Kenton S.M."/>
            <person name="Kim D.J."/>
            <person name="Klee K."/>
            <person name="Lai H."/>
            <person name="Lang C."/>
            <person name="Lin S."/>
            <person name="Macmil S.L."/>
            <person name="Magdelenat G."/>
            <person name="Matthews L."/>
            <person name="McCorrison J."/>
            <person name="Monaghan E.L."/>
            <person name="Mun J.H."/>
            <person name="Najar F.Z."/>
            <person name="Nicholson C."/>
            <person name="Noirot C."/>
            <person name="O'Bleness M."/>
            <person name="Paule C.R."/>
            <person name="Poulain J."/>
            <person name="Prion F."/>
            <person name="Qin B."/>
            <person name="Qu C."/>
            <person name="Retzel E.F."/>
            <person name="Riddle C."/>
            <person name="Sallet E."/>
            <person name="Samain S."/>
            <person name="Samson N."/>
            <person name="Sanders I."/>
            <person name="Saurat O."/>
            <person name="Scarpelli C."/>
            <person name="Schiex T."/>
            <person name="Segurens B."/>
            <person name="Severin A.J."/>
            <person name="Sherrier D.J."/>
            <person name="Shi R."/>
            <person name="Sims S."/>
            <person name="Singer S.R."/>
            <person name="Sinharoy S."/>
            <person name="Sterck L."/>
            <person name="Viollet A."/>
            <person name="Wang B.B."/>
            <person name="Wang K."/>
            <person name="Wang M."/>
            <person name="Wang X."/>
            <person name="Warfsmann J."/>
            <person name="Weissenbach J."/>
            <person name="White D.D."/>
            <person name="White J.D."/>
            <person name="Wiley G.B."/>
            <person name="Wincker P."/>
            <person name="Xing Y."/>
            <person name="Yang L."/>
            <person name="Yao Z."/>
            <person name="Ying F."/>
            <person name="Zhai J."/>
            <person name="Zhou L."/>
            <person name="Zuber A."/>
            <person name="Denarie J."/>
            <person name="Dixon R.A."/>
            <person name="May G.D."/>
            <person name="Schwartz D.C."/>
            <person name="Rogers J."/>
            <person name="Quetier F."/>
            <person name="Town C.D."/>
            <person name="Roe B.A."/>
        </authorList>
    </citation>
    <scope>NUCLEOTIDE SEQUENCE [LARGE SCALE GENOMIC DNA]</scope>
    <source>
        <strain evidence="2">A17</strain>
        <strain evidence="3 4">cv. Jemalong A17</strain>
    </source>
</reference>
<dbReference type="Proteomes" id="UP000002051">
    <property type="component" value="Chromosome 8"/>
</dbReference>
<reference evidence="2 4" key="2">
    <citation type="journal article" date="2014" name="BMC Genomics">
        <title>An improved genome release (version Mt4.0) for the model legume Medicago truncatula.</title>
        <authorList>
            <person name="Tang H."/>
            <person name="Krishnakumar V."/>
            <person name="Bidwell S."/>
            <person name="Rosen B."/>
            <person name="Chan A."/>
            <person name="Zhou S."/>
            <person name="Gentzbittel L."/>
            <person name="Childs K.L."/>
            <person name="Yandell M."/>
            <person name="Gundlach H."/>
            <person name="Mayer K.F."/>
            <person name="Schwartz D.C."/>
            <person name="Town C.D."/>
        </authorList>
    </citation>
    <scope>GENOME REANNOTATION</scope>
    <source>
        <strain evidence="2">A17</strain>
        <strain evidence="3 4">cv. Jemalong A17</strain>
    </source>
</reference>
<evidence type="ECO:0000313" key="2">
    <source>
        <dbReference type="EMBL" id="KEH17908.1"/>
    </source>
</evidence>
<feature type="transmembrane region" description="Helical" evidence="1">
    <location>
        <begin position="78"/>
        <end position="99"/>
    </location>
</feature>
<dbReference type="EMBL" id="CM001224">
    <property type="protein sequence ID" value="KEH17908.1"/>
    <property type="molecule type" value="Genomic_DNA"/>
</dbReference>
<organism evidence="2 4">
    <name type="scientific">Medicago truncatula</name>
    <name type="common">Barrel medic</name>
    <name type="synonym">Medicago tribuloides</name>
    <dbReference type="NCBI Taxonomy" id="3880"/>
    <lineage>
        <taxon>Eukaryota</taxon>
        <taxon>Viridiplantae</taxon>
        <taxon>Streptophyta</taxon>
        <taxon>Embryophyta</taxon>
        <taxon>Tracheophyta</taxon>
        <taxon>Spermatophyta</taxon>
        <taxon>Magnoliopsida</taxon>
        <taxon>eudicotyledons</taxon>
        <taxon>Gunneridae</taxon>
        <taxon>Pentapetalae</taxon>
        <taxon>rosids</taxon>
        <taxon>fabids</taxon>
        <taxon>Fabales</taxon>
        <taxon>Fabaceae</taxon>
        <taxon>Papilionoideae</taxon>
        <taxon>50 kb inversion clade</taxon>
        <taxon>NPAAA clade</taxon>
        <taxon>Hologalegina</taxon>
        <taxon>IRL clade</taxon>
        <taxon>Trifolieae</taxon>
        <taxon>Medicago</taxon>
    </lineage>
</organism>
<reference evidence="3" key="3">
    <citation type="submission" date="2015-04" db="UniProtKB">
        <authorList>
            <consortium name="EnsemblPlants"/>
        </authorList>
    </citation>
    <scope>IDENTIFICATION</scope>
    <source>
        <strain evidence="3">cv. Jemalong A17</strain>
    </source>
</reference>
<name>A0A072TM59_MEDTR</name>
<feature type="transmembrane region" description="Helical" evidence="1">
    <location>
        <begin position="163"/>
        <end position="182"/>
    </location>
</feature>
<evidence type="ECO:0000313" key="4">
    <source>
        <dbReference type="Proteomes" id="UP000002051"/>
    </source>
</evidence>
<dbReference type="EnsemblPlants" id="KEH17908">
    <property type="protein sequence ID" value="KEH17908"/>
    <property type="gene ID" value="MTR_8g007315"/>
</dbReference>
<accession>A0A072TM59</accession>
<evidence type="ECO:0000256" key="1">
    <source>
        <dbReference type="SAM" id="Phobius"/>
    </source>
</evidence>
<evidence type="ECO:0000313" key="3">
    <source>
        <dbReference type="EnsemblPlants" id="KEH17908"/>
    </source>
</evidence>
<gene>
    <name evidence="2" type="ordered locus">MTR_8g007315</name>
</gene>
<feature type="transmembrane region" description="Helical" evidence="1">
    <location>
        <begin position="203"/>
        <end position="224"/>
    </location>
</feature>